<dbReference type="PANTHER" id="PTHR12629">
    <property type="entry name" value="DIPHOSPHOINOSITOL POLYPHOSPHATE PHOSPHOHYDROLASE"/>
    <property type="match status" value="1"/>
</dbReference>
<gene>
    <name evidence="6" type="ORF">ACFOD7_18260</name>
</gene>
<keyword evidence="3 6" id="KW-0378">Hydrolase</keyword>
<accession>A0ABV7IJI0</accession>
<dbReference type="EMBL" id="JBHRTE010000091">
    <property type="protein sequence ID" value="MFC3169996.1"/>
    <property type="molecule type" value="Genomic_DNA"/>
</dbReference>
<evidence type="ECO:0000256" key="3">
    <source>
        <dbReference type="ARBA" id="ARBA00022801"/>
    </source>
</evidence>
<comment type="cofactor">
    <cofactor evidence="1">
        <name>Mg(2+)</name>
        <dbReference type="ChEBI" id="CHEBI:18420"/>
    </cofactor>
</comment>
<dbReference type="InterPro" id="IPR015797">
    <property type="entry name" value="NUDIX_hydrolase-like_dom_sf"/>
</dbReference>
<dbReference type="SUPFAM" id="SSF55811">
    <property type="entry name" value="Nudix"/>
    <property type="match status" value="1"/>
</dbReference>
<evidence type="ECO:0000256" key="2">
    <source>
        <dbReference type="ARBA" id="ARBA00022723"/>
    </source>
</evidence>
<comment type="caution">
    <text evidence="6">The sequence shown here is derived from an EMBL/GenBank/DDBJ whole genome shotgun (WGS) entry which is preliminary data.</text>
</comment>
<evidence type="ECO:0000313" key="7">
    <source>
        <dbReference type="Proteomes" id="UP001595557"/>
    </source>
</evidence>
<reference evidence="7" key="1">
    <citation type="journal article" date="2019" name="Int. J. Syst. Evol. Microbiol.">
        <title>The Global Catalogue of Microorganisms (GCM) 10K type strain sequencing project: providing services to taxonomists for standard genome sequencing and annotation.</title>
        <authorList>
            <consortium name="The Broad Institute Genomics Platform"/>
            <consortium name="The Broad Institute Genome Sequencing Center for Infectious Disease"/>
            <person name="Wu L."/>
            <person name="Ma J."/>
        </authorList>
    </citation>
    <scope>NUCLEOTIDE SEQUENCE [LARGE SCALE GENOMIC DNA]</scope>
    <source>
        <strain evidence="7">KCTC 52239</strain>
    </source>
</reference>
<dbReference type="Proteomes" id="UP001595557">
    <property type="component" value="Unassembled WGS sequence"/>
</dbReference>
<keyword evidence="2" id="KW-0479">Metal-binding</keyword>
<dbReference type="Pfam" id="PF00293">
    <property type="entry name" value="NUDIX"/>
    <property type="match status" value="1"/>
</dbReference>
<organism evidence="6 7">
    <name type="scientific">Paracoccus fontiphilus</name>
    <dbReference type="NCBI Taxonomy" id="1815556"/>
    <lineage>
        <taxon>Bacteria</taxon>
        <taxon>Pseudomonadati</taxon>
        <taxon>Pseudomonadota</taxon>
        <taxon>Alphaproteobacteria</taxon>
        <taxon>Rhodobacterales</taxon>
        <taxon>Paracoccaceae</taxon>
        <taxon>Paracoccus</taxon>
    </lineage>
</organism>
<evidence type="ECO:0000256" key="4">
    <source>
        <dbReference type="ARBA" id="ARBA00022842"/>
    </source>
</evidence>
<name>A0ABV7IJI0_9RHOB</name>
<evidence type="ECO:0000259" key="5">
    <source>
        <dbReference type="PROSITE" id="PS51462"/>
    </source>
</evidence>
<sequence>MKQWRQSLRLLMGWRPAAMQVGAVCRSRTTGEVLLVTSRGTGRWVIPKGWPMAGKTLPGAAATEAWEEAGVRGHIHEAEIGRYRYDKEQDQGYSVPVEVRVFLMEADDLQSDFPEAKERKRRWFSPEEAARRVVEPGLKQILLALPPTPG</sequence>
<dbReference type="PANTHER" id="PTHR12629:SF0">
    <property type="entry name" value="DIPHOSPHOINOSITOL-POLYPHOSPHATE DIPHOSPHATASE"/>
    <property type="match status" value="1"/>
</dbReference>
<dbReference type="RefSeq" id="WP_341351559.1">
    <property type="nucleotide sequence ID" value="NZ_JAFNAW010000009.1"/>
</dbReference>
<keyword evidence="7" id="KW-1185">Reference proteome</keyword>
<evidence type="ECO:0000313" key="6">
    <source>
        <dbReference type="EMBL" id="MFC3169996.1"/>
    </source>
</evidence>
<feature type="domain" description="Nudix hydrolase" evidence="5">
    <location>
        <begin position="14"/>
        <end position="146"/>
    </location>
</feature>
<dbReference type="InterPro" id="IPR047198">
    <property type="entry name" value="DDP-like_NUDIX"/>
</dbReference>
<dbReference type="InterPro" id="IPR000086">
    <property type="entry name" value="NUDIX_hydrolase_dom"/>
</dbReference>
<dbReference type="Gene3D" id="3.90.79.10">
    <property type="entry name" value="Nucleoside Triphosphate Pyrophosphohydrolase"/>
    <property type="match status" value="1"/>
</dbReference>
<protein>
    <submittedName>
        <fullName evidence="6">NUDIX hydrolase</fullName>
    </submittedName>
</protein>
<dbReference type="CDD" id="cd04666">
    <property type="entry name" value="NUDIX_DIPP2_like_Nudt4"/>
    <property type="match status" value="1"/>
</dbReference>
<dbReference type="GO" id="GO:0016787">
    <property type="term" value="F:hydrolase activity"/>
    <property type="evidence" value="ECO:0007669"/>
    <property type="project" value="UniProtKB-KW"/>
</dbReference>
<evidence type="ECO:0000256" key="1">
    <source>
        <dbReference type="ARBA" id="ARBA00001946"/>
    </source>
</evidence>
<proteinExistence type="predicted"/>
<dbReference type="PROSITE" id="PS51462">
    <property type="entry name" value="NUDIX"/>
    <property type="match status" value="1"/>
</dbReference>
<keyword evidence="4" id="KW-0460">Magnesium</keyword>